<dbReference type="GO" id="GO:0033540">
    <property type="term" value="P:fatty acid beta-oxidation using acyl-CoA oxidase"/>
    <property type="evidence" value="ECO:0007669"/>
    <property type="project" value="UniProtKB-UniPathway"/>
</dbReference>
<feature type="domain" description="Acyl-CoA oxidase/dehydrogenase middle" evidence="16">
    <location>
        <begin position="242"/>
        <end position="352"/>
    </location>
</feature>
<comment type="caution">
    <text evidence="19">The sequence shown here is derived from an EMBL/GenBank/DDBJ whole genome shotgun (WGS) entry which is preliminary data.</text>
</comment>
<sequence>MLKVCAKVTSAAAPHGRCSSAMCASPTPQESKSAPTVSDLRDAGAARFAIAEVFPIKSIIAIRRFDLDTTQSENSISYKTPAARPPVLQEYPTKMPNTPDWVKALQPSGPQGTELLAQERAKSNLNVDQLATFMFTKDALQRNERILNILKNDPVFDKTQNYFRGRDARIEAALARGKRLFQLSKEHKWSQEEYIVANDLMAEPTPYGLHASMFLVTLREQGTPEQHKLFLEPAENYEILGCYAQTELGHGSNVRGLETTATWDPSDKTFVLHSPHLTASKWWIGSLGKTATHAVVMAQLVLNGKKIGPHPFVVPIRDKKTHEPLPNVHVGDIGPKFGYNTMDNGFLLLNNVKIPHNHMLARFSSIDPNTSKYSRPANPSLIYGTLTWVRSNIVLQSGSVLAKGVTIATRYCAVRRQFQDRDAPANEPGENQVLNYTMVQIRLLPLLAATFALHFTGRRMINLYNENQKRMSAKAGKVNDGNRNPGPEELNPGTDLLADLHATSCALKAYGSTVAGEGLEVCRRACGGHGYSSFSGIGSWYADYLPTLTWEGDNYMLTQQVSRYLLKSARSVLKGNYGNNDTTRILSEFLRRRDIGAAFDVLDSDEDLVAAFAWRVSFLTFEALRHRDEDKQSWNSLLVDFWRLSTAHAQYMVVKNFYEALNDKATTEQLDKDTVGLLHKLFRLYALNTLEQEASEFYSSAAVTVRQITLARTKAVMTLLEEIRPHAVRLVDAWKFDDWVLDSSLGRYDGKVYEDMFKRASEDNPLNSIVFDPYPNSKVLFKKDERKNLRSKL</sequence>
<dbReference type="OMA" id="AHAQYMV"/>
<feature type="domain" description="Acyl-CoA oxidase C-terminal" evidence="15">
    <location>
        <begin position="606"/>
        <end position="770"/>
    </location>
</feature>
<evidence type="ECO:0000256" key="13">
    <source>
        <dbReference type="PIRSR" id="PIRSR000168-1"/>
    </source>
</evidence>
<keyword evidence="11" id="KW-0576">Peroxisome</keyword>
<comment type="subcellular location">
    <subcellularLocation>
        <location evidence="3">Peroxisome</location>
    </subcellularLocation>
</comment>
<evidence type="ECO:0000259" key="15">
    <source>
        <dbReference type="Pfam" id="PF01756"/>
    </source>
</evidence>
<evidence type="ECO:0000256" key="3">
    <source>
        <dbReference type="ARBA" id="ARBA00004275"/>
    </source>
</evidence>
<evidence type="ECO:0000256" key="9">
    <source>
        <dbReference type="ARBA" id="ARBA00023002"/>
    </source>
</evidence>
<evidence type="ECO:0000256" key="14">
    <source>
        <dbReference type="PIRSR" id="PIRSR000168-2"/>
    </source>
</evidence>
<evidence type="ECO:0000256" key="8">
    <source>
        <dbReference type="ARBA" id="ARBA00022832"/>
    </source>
</evidence>
<proteinExistence type="inferred from homology"/>
<dbReference type="EMBL" id="JMSE01001342">
    <property type="protein sequence ID" value="KDN62269.1"/>
    <property type="molecule type" value="Genomic_DNA"/>
</dbReference>
<dbReference type="InterPro" id="IPR029320">
    <property type="entry name" value="Acyl-CoA_ox_N"/>
</dbReference>
<dbReference type="SUPFAM" id="SSF47203">
    <property type="entry name" value="Acyl-CoA dehydrogenase C-terminal domain-like"/>
    <property type="match status" value="2"/>
</dbReference>
<keyword evidence="8" id="KW-0276">Fatty acid metabolism</keyword>
<evidence type="ECO:0000313" key="20">
    <source>
        <dbReference type="Proteomes" id="UP000027238"/>
    </source>
</evidence>
<dbReference type="InterPro" id="IPR006091">
    <property type="entry name" value="Acyl-CoA_Oxase/DH_mid-dom"/>
</dbReference>
<evidence type="ECO:0000256" key="2">
    <source>
        <dbReference type="ARBA" id="ARBA00001974"/>
    </source>
</evidence>
<dbReference type="eggNOG" id="KOG0136">
    <property type="taxonomic scope" value="Eukaryota"/>
</dbReference>
<dbReference type="HOGENOM" id="CLU_014629_3_1_1"/>
<feature type="active site" description="Proton acceptor" evidence="13">
    <location>
        <position position="551"/>
    </location>
</feature>
<evidence type="ECO:0000256" key="10">
    <source>
        <dbReference type="ARBA" id="ARBA00023098"/>
    </source>
</evidence>
<dbReference type="OrthoDB" id="538336at2759"/>
<dbReference type="InterPro" id="IPR046373">
    <property type="entry name" value="Acyl-CoA_Oxase/DH_mid-dom_sf"/>
</dbReference>
<dbReference type="FunFam" id="1.20.140.10:FF:000013">
    <property type="entry name" value="Acyl-coenzyme A oxidase"/>
    <property type="match status" value="1"/>
</dbReference>
<dbReference type="GO" id="GO:0071949">
    <property type="term" value="F:FAD binding"/>
    <property type="evidence" value="ECO:0007669"/>
    <property type="project" value="InterPro"/>
</dbReference>
<organism evidence="19 20">
    <name type="scientific">Colletotrichum sublineola</name>
    <name type="common">Sorghum anthracnose fungus</name>
    <dbReference type="NCBI Taxonomy" id="1173701"/>
    <lineage>
        <taxon>Eukaryota</taxon>
        <taxon>Fungi</taxon>
        <taxon>Dikarya</taxon>
        <taxon>Ascomycota</taxon>
        <taxon>Pezizomycotina</taxon>
        <taxon>Sordariomycetes</taxon>
        <taxon>Hypocreomycetidae</taxon>
        <taxon>Glomerellales</taxon>
        <taxon>Glomerellaceae</taxon>
        <taxon>Colletotrichum</taxon>
        <taxon>Colletotrichum graminicola species complex</taxon>
    </lineage>
</organism>
<evidence type="ECO:0000259" key="18">
    <source>
        <dbReference type="Pfam" id="PF22924"/>
    </source>
</evidence>
<comment type="pathway">
    <text evidence="4">Lipid metabolism; peroxisomal fatty acid beta-oxidation.</text>
</comment>
<evidence type="ECO:0000256" key="7">
    <source>
        <dbReference type="ARBA" id="ARBA00022827"/>
    </source>
</evidence>
<dbReference type="FunFam" id="1.20.140.10:FF:000015">
    <property type="entry name" value="Acyl-coenzyme A oxidase"/>
    <property type="match status" value="1"/>
</dbReference>
<feature type="domain" description="Acyl-coenzyme A oxidase N-terminal" evidence="17">
    <location>
        <begin position="126"/>
        <end position="240"/>
    </location>
</feature>
<reference evidence="20" key="1">
    <citation type="journal article" date="2014" name="Genome Announc.">
        <title>Draft genome sequence of Colletotrichum sublineola, a destructive pathogen of cultivated sorghum.</title>
        <authorList>
            <person name="Baroncelli R."/>
            <person name="Sanz-Martin J.M."/>
            <person name="Rech G.E."/>
            <person name="Sukno S.A."/>
            <person name="Thon M.R."/>
        </authorList>
    </citation>
    <scope>NUCLEOTIDE SEQUENCE [LARGE SCALE GENOMIC DNA]</scope>
    <source>
        <strain evidence="20">TX430BB</strain>
    </source>
</reference>
<evidence type="ECO:0000259" key="16">
    <source>
        <dbReference type="Pfam" id="PF02770"/>
    </source>
</evidence>
<dbReference type="GO" id="GO:0003997">
    <property type="term" value="F:acyl-CoA oxidase activity"/>
    <property type="evidence" value="ECO:0007669"/>
    <property type="project" value="UniProtKB-EC"/>
</dbReference>
<protein>
    <recommendedName>
        <fullName evidence="12">Acyl-coenzyme A oxidase</fullName>
    </recommendedName>
</protein>
<keyword evidence="7 12" id="KW-0274">FAD</keyword>
<evidence type="ECO:0000256" key="1">
    <source>
        <dbReference type="ARBA" id="ARBA00001201"/>
    </source>
</evidence>
<keyword evidence="6 12" id="KW-0285">Flavoprotein</keyword>
<evidence type="ECO:0000256" key="6">
    <source>
        <dbReference type="ARBA" id="ARBA00022630"/>
    </source>
</evidence>
<evidence type="ECO:0000256" key="4">
    <source>
        <dbReference type="ARBA" id="ARBA00004846"/>
    </source>
</evidence>
<dbReference type="Gene3D" id="1.10.540.10">
    <property type="entry name" value="Acyl-CoA dehydrogenase/oxidase, N-terminal domain"/>
    <property type="match status" value="1"/>
</dbReference>
<dbReference type="Pfam" id="PF01756">
    <property type="entry name" value="ACOX"/>
    <property type="match status" value="1"/>
</dbReference>
<dbReference type="Gene3D" id="1.20.140.10">
    <property type="entry name" value="Butyryl-CoA Dehydrogenase, subunit A, domain 3"/>
    <property type="match status" value="2"/>
</dbReference>
<keyword evidence="10" id="KW-0443">Lipid metabolism</keyword>
<evidence type="ECO:0000256" key="5">
    <source>
        <dbReference type="ARBA" id="ARBA00006288"/>
    </source>
</evidence>
<dbReference type="PANTHER" id="PTHR10909:SF250">
    <property type="entry name" value="PEROXISOMAL ACYL-COENZYME A OXIDASE 1"/>
    <property type="match status" value="1"/>
</dbReference>
<dbReference type="PANTHER" id="PTHR10909">
    <property type="entry name" value="ELECTRON TRANSPORT OXIDOREDUCTASE"/>
    <property type="match status" value="1"/>
</dbReference>
<evidence type="ECO:0000256" key="12">
    <source>
        <dbReference type="PIRNR" id="PIRNR000168"/>
    </source>
</evidence>
<accession>A0A066X3M1</accession>
<dbReference type="AlphaFoldDB" id="A0A066X3M1"/>
<dbReference type="InterPro" id="IPR055060">
    <property type="entry name" value="ACOX_C_alpha1"/>
</dbReference>
<dbReference type="InterPro" id="IPR002655">
    <property type="entry name" value="Acyl-CoA_oxidase_C"/>
</dbReference>
<dbReference type="Gene3D" id="2.40.110.10">
    <property type="entry name" value="Butyryl-CoA Dehydrogenase, subunit A, domain 2"/>
    <property type="match status" value="1"/>
</dbReference>
<dbReference type="GO" id="GO:0055088">
    <property type="term" value="P:lipid homeostasis"/>
    <property type="evidence" value="ECO:0007669"/>
    <property type="project" value="TreeGrafter"/>
</dbReference>
<comment type="cofactor">
    <cofactor evidence="2">
        <name>FAD</name>
        <dbReference type="ChEBI" id="CHEBI:57692"/>
    </cofactor>
</comment>
<dbReference type="Pfam" id="PF22924">
    <property type="entry name" value="ACOX_C_alpha1"/>
    <property type="match status" value="1"/>
</dbReference>
<dbReference type="InterPro" id="IPR036250">
    <property type="entry name" value="AcylCo_DH-like_C"/>
</dbReference>
<dbReference type="InterPro" id="IPR012258">
    <property type="entry name" value="Acyl-CoA_oxidase"/>
</dbReference>
<dbReference type="GO" id="GO:0005504">
    <property type="term" value="F:fatty acid binding"/>
    <property type="evidence" value="ECO:0007669"/>
    <property type="project" value="TreeGrafter"/>
</dbReference>
<dbReference type="Proteomes" id="UP000027238">
    <property type="component" value="Unassembled WGS sequence"/>
</dbReference>
<dbReference type="InterPro" id="IPR037069">
    <property type="entry name" value="AcylCoA_DH/ox_N_sf"/>
</dbReference>
<dbReference type="GO" id="GO:0005777">
    <property type="term" value="C:peroxisome"/>
    <property type="evidence" value="ECO:0007669"/>
    <property type="project" value="UniProtKB-SubCell"/>
</dbReference>
<dbReference type="Pfam" id="PF14749">
    <property type="entry name" value="Acyl-CoA_ox_N"/>
    <property type="match status" value="1"/>
</dbReference>
<dbReference type="UniPathway" id="UPA00661"/>
<dbReference type="FunFam" id="2.40.110.10:FF:000003">
    <property type="entry name" value="Acyl-coenzyme A oxidase"/>
    <property type="match status" value="1"/>
</dbReference>
<gene>
    <name evidence="19" type="ORF">CSUB01_12163</name>
</gene>
<evidence type="ECO:0000259" key="17">
    <source>
        <dbReference type="Pfam" id="PF14749"/>
    </source>
</evidence>
<keyword evidence="9" id="KW-0560">Oxidoreductase</keyword>
<dbReference type="InterPro" id="IPR009100">
    <property type="entry name" value="AcylCoA_DH/oxidase_NM_dom_sf"/>
</dbReference>
<feature type="domain" description="Acyl-CoA oxidase C-alpha1" evidence="18">
    <location>
        <begin position="383"/>
        <end position="566"/>
    </location>
</feature>
<keyword evidence="20" id="KW-1185">Reference proteome</keyword>
<dbReference type="SUPFAM" id="SSF56645">
    <property type="entry name" value="Acyl-CoA dehydrogenase NM domain-like"/>
    <property type="match status" value="1"/>
</dbReference>
<comment type="catalytic activity">
    <reaction evidence="1">
        <text>a 2,3-saturated acyl-CoA + O2 = a (2E)-enoyl-CoA + H2O2</text>
        <dbReference type="Rhea" id="RHEA:38959"/>
        <dbReference type="ChEBI" id="CHEBI:15379"/>
        <dbReference type="ChEBI" id="CHEBI:16240"/>
        <dbReference type="ChEBI" id="CHEBI:58856"/>
        <dbReference type="ChEBI" id="CHEBI:65111"/>
        <dbReference type="EC" id="1.3.3.6"/>
    </reaction>
</comment>
<dbReference type="PIRSF" id="PIRSF000168">
    <property type="entry name" value="Acyl-CoA_oxidase"/>
    <property type="match status" value="1"/>
</dbReference>
<feature type="binding site" evidence="14">
    <location>
        <position position="246"/>
    </location>
    <ligand>
        <name>FAD</name>
        <dbReference type="ChEBI" id="CHEBI:57692"/>
    </ligand>
</feature>
<dbReference type="STRING" id="1173701.A0A066X3M1"/>
<comment type="similarity">
    <text evidence="5 12">Belongs to the acyl-CoA oxidase family.</text>
</comment>
<evidence type="ECO:0000256" key="11">
    <source>
        <dbReference type="ARBA" id="ARBA00023140"/>
    </source>
</evidence>
<evidence type="ECO:0000313" key="19">
    <source>
        <dbReference type="EMBL" id="KDN62269.1"/>
    </source>
</evidence>
<dbReference type="Pfam" id="PF02770">
    <property type="entry name" value="Acyl-CoA_dh_M"/>
    <property type="match status" value="1"/>
</dbReference>
<feature type="binding site" evidence="14">
    <location>
        <position position="285"/>
    </location>
    <ligand>
        <name>FAD</name>
        <dbReference type="ChEBI" id="CHEBI:57692"/>
    </ligand>
</feature>
<name>A0A066X3M1_COLSU</name>